<feature type="transmembrane region" description="Helical" evidence="7">
    <location>
        <begin position="265"/>
        <end position="287"/>
    </location>
</feature>
<dbReference type="InterPro" id="IPR000515">
    <property type="entry name" value="MetI-like"/>
</dbReference>
<keyword evidence="4 7" id="KW-0812">Transmembrane</keyword>
<dbReference type="CDD" id="cd06261">
    <property type="entry name" value="TM_PBP2"/>
    <property type="match status" value="1"/>
</dbReference>
<dbReference type="RefSeq" id="WP_377945023.1">
    <property type="nucleotide sequence ID" value="NZ_JBHUCX010000085.1"/>
</dbReference>
<evidence type="ECO:0000313" key="10">
    <source>
        <dbReference type="Proteomes" id="UP001597079"/>
    </source>
</evidence>
<sequence>MSIKRKRAAEFYLFISPWFVVFILLGLIPLLWGLYLSFTDYSGYNYATLRFVGWLNYKDVFTDPDAMAALRRTLIITVINVPLGTFIGFMLAVLLNNRLKGLSIYRTIFYLPSIIPVVATGLMWKSIYAKQGGLLNNLLGLLHIHPVDWLGYDLSVSSLIIMLLWGAGGGLMIYLAGLKGVPQSLYEAAAIDGAKTVQKFRYVTVPLMTPVLFFNVIMGIIASLQILVQPMLLTPGNNGLISEPIQPIYLYMVHAWLQIFDFQRFGYGLAMLWVLFVVVLILSLIVFQTSKYWVYYESGEER</sequence>
<dbReference type="Gene3D" id="1.10.3720.10">
    <property type="entry name" value="MetI-like"/>
    <property type="match status" value="1"/>
</dbReference>
<evidence type="ECO:0000259" key="8">
    <source>
        <dbReference type="PROSITE" id="PS50928"/>
    </source>
</evidence>
<feature type="transmembrane region" description="Helical" evidence="7">
    <location>
        <begin position="74"/>
        <end position="95"/>
    </location>
</feature>
<gene>
    <name evidence="9" type="ORF">ACFSB2_20745</name>
</gene>
<feature type="transmembrane region" description="Helical" evidence="7">
    <location>
        <begin position="107"/>
        <end position="129"/>
    </location>
</feature>
<dbReference type="EMBL" id="JBHUCX010000085">
    <property type="protein sequence ID" value="MFD1677108.1"/>
    <property type="molecule type" value="Genomic_DNA"/>
</dbReference>
<evidence type="ECO:0000313" key="9">
    <source>
        <dbReference type="EMBL" id="MFD1677108.1"/>
    </source>
</evidence>
<dbReference type="Pfam" id="PF00528">
    <property type="entry name" value="BPD_transp_1"/>
    <property type="match status" value="1"/>
</dbReference>
<evidence type="ECO:0000256" key="6">
    <source>
        <dbReference type="ARBA" id="ARBA00023136"/>
    </source>
</evidence>
<name>A0ABW4JPM9_9BACL</name>
<keyword evidence="5 7" id="KW-1133">Transmembrane helix</keyword>
<dbReference type="InterPro" id="IPR051393">
    <property type="entry name" value="ABC_transporter_permease"/>
</dbReference>
<keyword evidence="2 7" id="KW-0813">Transport</keyword>
<evidence type="ECO:0000256" key="5">
    <source>
        <dbReference type="ARBA" id="ARBA00022989"/>
    </source>
</evidence>
<dbReference type="PROSITE" id="PS50928">
    <property type="entry name" value="ABC_TM1"/>
    <property type="match status" value="1"/>
</dbReference>
<feature type="transmembrane region" description="Helical" evidence="7">
    <location>
        <begin position="12"/>
        <end position="35"/>
    </location>
</feature>
<dbReference type="InterPro" id="IPR035906">
    <property type="entry name" value="MetI-like_sf"/>
</dbReference>
<dbReference type="PANTHER" id="PTHR30193">
    <property type="entry name" value="ABC TRANSPORTER PERMEASE PROTEIN"/>
    <property type="match status" value="1"/>
</dbReference>
<feature type="transmembrane region" description="Helical" evidence="7">
    <location>
        <begin position="205"/>
        <end position="228"/>
    </location>
</feature>
<dbReference type="SUPFAM" id="SSF160964">
    <property type="entry name" value="MalF N-terminal region-like"/>
    <property type="match status" value="1"/>
</dbReference>
<keyword evidence="10" id="KW-1185">Reference proteome</keyword>
<comment type="caution">
    <text evidence="9">The sequence shown here is derived from an EMBL/GenBank/DDBJ whole genome shotgun (WGS) entry which is preliminary data.</text>
</comment>
<feature type="domain" description="ABC transmembrane type-1" evidence="8">
    <location>
        <begin position="70"/>
        <end position="286"/>
    </location>
</feature>
<feature type="transmembrane region" description="Helical" evidence="7">
    <location>
        <begin position="149"/>
        <end position="176"/>
    </location>
</feature>
<organism evidence="9 10">
    <name type="scientific">Alicyclobacillus fodiniaquatilis</name>
    <dbReference type="NCBI Taxonomy" id="1661150"/>
    <lineage>
        <taxon>Bacteria</taxon>
        <taxon>Bacillati</taxon>
        <taxon>Bacillota</taxon>
        <taxon>Bacilli</taxon>
        <taxon>Bacillales</taxon>
        <taxon>Alicyclobacillaceae</taxon>
        <taxon>Alicyclobacillus</taxon>
    </lineage>
</organism>
<evidence type="ECO:0000256" key="1">
    <source>
        <dbReference type="ARBA" id="ARBA00004651"/>
    </source>
</evidence>
<comment type="subcellular location">
    <subcellularLocation>
        <location evidence="1 7">Cell membrane</location>
        <topology evidence="1 7">Multi-pass membrane protein</topology>
    </subcellularLocation>
</comment>
<dbReference type="Proteomes" id="UP001597079">
    <property type="component" value="Unassembled WGS sequence"/>
</dbReference>
<comment type="similarity">
    <text evidence="7">Belongs to the binding-protein-dependent transport system permease family.</text>
</comment>
<keyword evidence="3" id="KW-1003">Cell membrane</keyword>
<keyword evidence="6 7" id="KW-0472">Membrane</keyword>
<accession>A0ABW4JPM9</accession>
<protein>
    <submittedName>
        <fullName evidence="9">Carbohydrate ABC transporter permease</fullName>
    </submittedName>
</protein>
<dbReference type="PANTHER" id="PTHR30193:SF1">
    <property type="entry name" value="ABC TRANSPORTER PERMEASE PROTEIN YESP-RELATED"/>
    <property type="match status" value="1"/>
</dbReference>
<evidence type="ECO:0000256" key="2">
    <source>
        <dbReference type="ARBA" id="ARBA00022448"/>
    </source>
</evidence>
<proteinExistence type="inferred from homology"/>
<evidence type="ECO:0000256" key="3">
    <source>
        <dbReference type="ARBA" id="ARBA00022475"/>
    </source>
</evidence>
<dbReference type="SUPFAM" id="SSF161098">
    <property type="entry name" value="MetI-like"/>
    <property type="match status" value="1"/>
</dbReference>
<reference evidence="10" key="1">
    <citation type="journal article" date="2019" name="Int. J. Syst. Evol. Microbiol.">
        <title>The Global Catalogue of Microorganisms (GCM) 10K type strain sequencing project: providing services to taxonomists for standard genome sequencing and annotation.</title>
        <authorList>
            <consortium name="The Broad Institute Genomics Platform"/>
            <consortium name="The Broad Institute Genome Sequencing Center for Infectious Disease"/>
            <person name="Wu L."/>
            <person name="Ma J."/>
        </authorList>
    </citation>
    <scope>NUCLEOTIDE SEQUENCE [LARGE SCALE GENOMIC DNA]</scope>
    <source>
        <strain evidence="10">CGMCC 1.12286</strain>
    </source>
</reference>
<evidence type="ECO:0000256" key="4">
    <source>
        <dbReference type="ARBA" id="ARBA00022692"/>
    </source>
</evidence>
<evidence type="ECO:0000256" key="7">
    <source>
        <dbReference type="RuleBase" id="RU363032"/>
    </source>
</evidence>